<keyword evidence="1" id="KW-0328">Glycosyltransferase</keyword>
<evidence type="ECO:0000313" key="2">
    <source>
        <dbReference type="Proteomes" id="UP001557485"/>
    </source>
</evidence>
<proteinExistence type="predicted"/>
<dbReference type="EC" id="2.4.-.-" evidence="1"/>
<dbReference type="SUPFAM" id="SSF53756">
    <property type="entry name" value="UDP-Glycosyltransferase/glycogen phosphorylase"/>
    <property type="match status" value="1"/>
</dbReference>
<sequence length="353" mass="39048">MKLLYGVQGTGNGHISRARMMAHHFSQRGIEVQYLFSGRPPEQYFDMAAFGNYQVYAGLTFVTDKGRISNLKTVLQAQPVQFIRDLRSLDLSSYDAIITDFEPLTAWAGRLQNKPVIGIGHQYAFGNAAVPESGVDLRNRLIMRYFAPAKFRLGLHWDRFNAAIVPPIINPAEQRQTVAEHVLVYLPFEDQAIVSAALQNISGQHFIQYAPQLSHAELGNVSQRPTSLHGFKKDLCSAKAVICNAGFELISECLHMGIPALAKPVAGQSEQLGNAAALQQLKLATVMPEFSQSDIERWLKAIPAQAPQYYPDVAEAICDWLLSKQWHNSDALVAQLWQSSGAIRETYPAAVAG</sequence>
<dbReference type="InterPro" id="IPR005262">
    <property type="entry name" value="MJ1255-like"/>
</dbReference>
<dbReference type="NCBIfam" id="TIGR00661">
    <property type="entry name" value="MJ1255"/>
    <property type="match status" value="1"/>
</dbReference>
<dbReference type="PANTHER" id="PTHR21015">
    <property type="entry name" value="UDP-N-ACETYLGLUCOSAMINE--N-ACETYLMURAMYL-(PENTAPEPTIDE) PYROPHOSPHORYL-UNDECAPRENOL N-ACETYLGLUCOSAMINE TRANSFERASE 1"/>
    <property type="match status" value="1"/>
</dbReference>
<dbReference type="PANTHER" id="PTHR21015:SF22">
    <property type="entry name" value="GLYCOSYLTRANSFERASE"/>
    <property type="match status" value="1"/>
</dbReference>
<keyword evidence="1" id="KW-0808">Transferase</keyword>
<dbReference type="RefSeq" id="WP_301027114.1">
    <property type="nucleotide sequence ID" value="NZ_JBFRYA010000003.1"/>
</dbReference>
<protein>
    <submittedName>
        <fullName evidence="1">MJ1255/VC2487 family glycosyltransferase</fullName>
        <ecNumber evidence="1">2.4.-.-</ecNumber>
    </submittedName>
</protein>
<dbReference type="GO" id="GO:0016757">
    <property type="term" value="F:glycosyltransferase activity"/>
    <property type="evidence" value="ECO:0007669"/>
    <property type="project" value="UniProtKB-KW"/>
</dbReference>
<reference evidence="1 2" key="1">
    <citation type="journal article" date="2011" name="Int. J. Syst. Evol. Microbiol.">
        <title>Zhongshania antarctica gen. nov., sp. nov. and Zhongshania guokunii sp. nov., gammaproteobacteria respectively isolated from coastal attached (fast) ice and surface seawater of the Antarctic.</title>
        <authorList>
            <person name="Li H.J."/>
            <person name="Zhang X.Y."/>
            <person name="Chen C.X."/>
            <person name="Zhang Y.J."/>
            <person name="Gao Z.M."/>
            <person name="Yu Y."/>
            <person name="Chen X.L."/>
            <person name="Chen B."/>
            <person name="Zhang Y.Z."/>
        </authorList>
    </citation>
    <scope>NUCLEOTIDE SEQUENCE [LARGE SCALE GENOMIC DNA]</scope>
    <source>
        <strain evidence="1 2">ZS6-22T</strain>
    </source>
</reference>
<accession>A0ABV3U310</accession>
<evidence type="ECO:0000313" key="1">
    <source>
        <dbReference type="EMBL" id="MEX1668241.1"/>
    </source>
</evidence>
<gene>
    <name evidence="1" type="ORF">AB4876_04910</name>
</gene>
<dbReference type="Pfam" id="PF13528">
    <property type="entry name" value="Glyco_trans_1_3"/>
    <property type="match status" value="1"/>
</dbReference>
<organism evidence="1 2">
    <name type="scientific">Zhongshania guokunii</name>
    <dbReference type="NCBI Taxonomy" id="641783"/>
    <lineage>
        <taxon>Bacteria</taxon>
        <taxon>Pseudomonadati</taxon>
        <taxon>Pseudomonadota</taxon>
        <taxon>Gammaproteobacteria</taxon>
        <taxon>Cellvibrionales</taxon>
        <taxon>Spongiibacteraceae</taxon>
        <taxon>Zhongshania</taxon>
    </lineage>
</organism>
<dbReference type="Gene3D" id="3.40.50.2000">
    <property type="entry name" value="Glycogen Phosphorylase B"/>
    <property type="match status" value="1"/>
</dbReference>
<dbReference type="Proteomes" id="UP001557485">
    <property type="component" value="Unassembled WGS sequence"/>
</dbReference>
<dbReference type="EMBL" id="JBFRYA010000003">
    <property type="protein sequence ID" value="MEX1668241.1"/>
    <property type="molecule type" value="Genomic_DNA"/>
</dbReference>
<comment type="caution">
    <text evidence="1">The sequence shown here is derived from an EMBL/GenBank/DDBJ whole genome shotgun (WGS) entry which is preliminary data.</text>
</comment>
<keyword evidence="2" id="KW-1185">Reference proteome</keyword>
<name>A0ABV3U310_9GAMM</name>